<name>A0A9P1IAU0_9PELO</name>
<comment type="similarity">
    <text evidence="6">Belongs to the protein kinase superfamily. CK1 Ser/Thr protein kinase family.</text>
</comment>
<dbReference type="SUPFAM" id="SSF56112">
    <property type="entry name" value="Protein kinase-like (PK-like)"/>
    <property type="match status" value="1"/>
</dbReference>
<keyword evidence="2" id="KW-0808">Transferase</keyword>
<evidence type="ECO:0000256" key="4">
    <source>
        <dbReference type="ARBA" id="ARBA00022777"/>
    </source>
</evidence>
<dbReference type="Gene3D" id="1.10.510.10">
    <property type="entry name" value="Transferase(Phosphotransferase) domain 1"/>
    <property type="match status" value="1"/>
</dbReference>
<gene>
    <name evidence="9" type="ORF">CAMP_LOCUS4446</name>
</gene>
<comment type="caution">
    <text evidence="9">The sequence shown here is derived from an EMBL/GenBank/DDBJ whole genome shotgun (WGS) entry which is preliminary data.</text>
</comment>
<dbReference type="SMART" id="SM00220">
    <property type="entry name" value="S_TKc"/>
    <property type="match status" value="1"/>
</dbReference>
<keyword evidence="5" id="KW-0067">ATP-binding</keyword>
<protein>
    <recommendedName>
        <fullName evidence="8">Protein kinase domain-containing protein</fullName>
    </recommendedName>
</protein>
<evidence type="ECO:0000256" key="1">
    <source>
        <dbReference type="ARBA" id="ARBA00022527"/>
    </source>
</evidence>
<evidence type="ECO:0000256" key="5">
    <source>
        <dbReference type="ARBA" id="ARBA00022840"/>
    </source>
</evidence>
<dbReference type="InterPro" id="IPR000719">
    <property type="entry name" value="Prot_kinase_dom"/>
</dbReference>
<dbReference type="EMBL" id="CANHGI010000002">
    <property type="protein sequence ID" value="CAI5441809.1"/>
    <property type="molecule type" value="Genomic_DNA"/>
</dbReference>
<organism evidence="9 10">
    <name type="scientific">Caenorhabditis angaria</name>
    <dbReference type="NCBI Taxonomy" id="860376"/>
    <lineage>
        <taxon>Eukaryota</taxon>
        <taxon>Metazoa</taxon>
        <taxon>Ecdysozoa</taxon>
        <taxon>Nematoda</taxon>
        <taxon>Chromadorea</taxon>
        <taxon>Rhabditida</taxon>
        <taxon>Rhabditina</taxon>
        <taxon>Rhabditomorpha</taxon>
        <taxon>Rhabditoidea</taxon>
        <taxon>Rhabditidae</taxon>
        <taxon>Peloderinae</taxon>
        <taxon>Caenorhabditis</taxon>
    </lineage>
</organism>
<dbReference type="FunFam" id="3.30.200.20:FF:000358">
    <property type="entry name" value="Tau tubulin kinase 2b"/>
    <property type="match status" value="1"/>
</dbReference>
<dbReference type="InterPro" id="IPR050235">
    <property type="entry name" value="CK1_Ser-Thr_kinase"/>
</dbReference>
<evidence type="ECO:0000256" key="3">
    <source>
        <dbReference type="ARBA" id="ARBA00022741"/>
    </source>
</evidence>
<feature type="compositionally biased region" description="Basic and acidic residues" evidence="7">
    <location>
        <begin position="348"/>
        <end position="363"/>
    </location>
</feature>
<dbReference type="PANTHER" id="PTHR11909">
    <property type="entry name" value="CASEIN KINASE-RELATED"/>
    <property type="match status" value="1"/>
</dbReference>
<evidence type="ECO:0000256" key="6">
    <source>
        <dbReference type="ARBA" id="ARBA00061588"/>
    </source>
</evidence>
<evidence type="ECO:0000256" key="7">
    <source>
        <dbReference type="SAM" id="MobiDB-lite"/>
    </source>
</evidence>
<evidence type="ECO:0000256" key="2">
    <source>
        <dbReference type="ARBA" id="ARBA00022679"/>
    </source>
</evidence>
<dbReference type="GO" id="GO:0005524">
    <property type="term" value="F:ATP binding"/>
    <property type="evidence" value="ECO:0007669"/>
    <property type="project" value="UniProtKB-KW"/>
</dbReference>
<keyword evidence="1" id="KW-0723">Serine/threonine-protein kinase</keyword>
<reference evidence="9" key="1">
    <citation type="submission" date="2022-11" db="EMBL/GenBank/DDBJ databases">
        <authorList>
            <person name="Kikuchi T."/>
        </authorList>
    </citation>
    <scope>NUCLEOTIDE SEQUENCE</scope>
    <source>
        <strain evidence="9">PS1010</strain>
    </source>
</reference>
<feature type="compositionally biased region" description="Basic and acidic residues" evidence="7">
    <location>
        <begin position="305"/>
        <end position="340"/>
    </location>
</feature>
<proteinExistence type="inferred from homology"/>
<dbReference type="GO" id="GO:0015630">
    <property type="term" value="C:microtubule cytoskeleton"/>
    <property type="evidence" value="ECO:0007669"/>
    <property type="project" value="UniProtKB-ARBA"/>
</dbReference>
<dbReference type="Pfam" id="PF00069">
    <property type="entry name" value="Pkinase"/>
    <property type="match status" value="1"/>
</dbReference>
<evidence type="ECO:0000313" key="10">
    <source>
        <dbReference type="Proteomes" id="UP001152747"/>
    </source>
</evidence>
<feature type="compositionally biased region" description="Polar residues" evidence="7">
    <location>
        <begin position="364"/>
        <end position="376"/>
    </location>
</feature>
<dbReference type="InterPro" id="IPR011009">
    <property type="entry name" value="Kinase-like_dom_sf"/>
</dbReference>
<dbReference type="GO" id="GO:0004674">
    <property type="term" value="F:protein serine/threonine kinase activity"/>
    <property type="evidence" value="ECO:0007669"/>
    <property type="project" value="UniProtKB-KW"/>
</dbReference>
<evidence type="ECO:0000313" key="9">
    <source>
        <dbReference type="EMBL" id="CAI5441809.1"/>
    </source>
</evidence>
<feature type="domain" description="Protein kinase" evidence="8">
    <location>
        <begin position="20"/>
        <end position="287"/>
    </location>
</feature>
<feature type="region of interest" description="Disordered" evidence="7">
    <location>
        <begin position="305"/>
        <end position="376"/>
    </location>
</feature>
<evidence type="ECO:0000259" key="8">
    <source>
        <dbReference type="PROSITE" id="PS50011"/>
    </source>
</evidence>
<keyword evidence="3" id="KW-0547">Nucleotide-binding</keyword>
<keyword evidence="10" id="KW-1185">Reference proteome</keyword>
<dbReference type="OrthoDB" id="5979581at2759"/>
<dbReference type="Proteomes" id="UP001152747">
    <property type="component" value="Unassembled WGS sequence"/>
</dbReference>
<dbReference type="PROSITE" id="PS50011">
    <property type="entry name" value="PROTEIN_KINASE_DOM"/>
    <property type="match status" value="1"/>
</dbReference>
<accession>A0A9P1IAU0</accession>
<sequence>MVEFEKDEKLPDGTVVGGRFKIVKKLGEGGCGSVFKVEDIENNNLPCAMKVEYSNSSNGNVLKLEVQILQALVSKKHVAKLIFSGKKPEFSYVVMTLLGESLCSLIAKHGPYLNVTSQIRIGISLLFGVKQIHDTGYIHRDLKPANIALGYKGTEDERLFLVLDFGLARQFVAEVDGKLALRRPRERALFRGTARYCSIAMLEREEQSRADDIWAVMYILAEMRCKLPWHDFDEKTEILASKKKTSDEILFSKSPVQLLEFAKEVRKLNFYSRPEYDKLFLILNEVMKQADFKWSDPYHWENQNVEKKTAEKKKTKERSPGEMKKSILVERKASTPDKKLNLSKRKKAKDESKTVSGDNKTKTVENTVSPNETPYFTVDDFTSNPIGF</sequence>
<dbReference type="AlphaFoldDB" id="A0A9P1IAU0"/>
<keyword evidence="4" id="KW-0418">Kinase</keyword>